<evidence type="ECO:0000313" key="1">
    <source>
        <dbReference type="EMBL" id="RDX65964.1"/>
    </source>
</evidence>
<protein>
    <submittedName>
        <fullName evidence="1">Uncharacterized protein</fullName>
    </submittedName>
</protein>
<feature type="non-terminal residue" evidence="1">
    <location>
        <position position="1"/>
    </location>
</feature>
<name>A0A371EIY3_MUCPR</name>
<dbReference type="AlphaFoldDB" id="A0A371EIY3"/>
<accession>A0A371EIY3</accession>
<keyword evidence="2" id="KW-1185">Reference proteome</keyword>
<reference evidence="1" key="1">
    <citation type="submission" date="2018-05" db="EMBL/GenBank/DDBJ databases">
        <title>Draft genome of Mucuna pruriens seed.</title>
        <authorList>
            <person name="Nnadi N.E."/>
            <person name="Vos R."/>
            <person name="Hasami M.H."/>
            <person name="Devisetty U.K."/>
            <person name="Aguiy J.C."/>
        </authorList>
    </citation>
    <scope>NUCLEOTIDE SEQUENCE [LARGE SCALE GENOMIC DNA]</scope>
    <source>
        <strain evidence="1">JCA_2017</strain>
    </source>
</reference>
<gene>
    <name evidence="1" type="ORF">CR513_55323</name>
</gene>
<proteinExistence type="predicted"/>
<dbReference type="Proteomes" id="UP000257109">
    <property type="component" value="Unassembled WGS sequence"/>
</dbReference>
<dbReference type="EMBL" id="QJKJ01013653">
    <property type="protein sequence ID" value="RDX65964.1"/>
    <property type="molecule type" value="Genomic_DNA"/>
</dbReference>
<sequence>HQVEDYDIIERNLHLVYPTIVAINLSKSPILHCSGKHTETFMSNENDLGDIYTKPLPQDKLKWSLNLNFMSNENDLCDIYIEPLPQDKFVHIKNLLGMTFIKE</sequence>
<evidence type="ECO:0000313" key="2">
    <source>
        <dbReference type="Proteomes" id="UP000257109"/>
    </source>
</evidence>
<comment type="caution">
    <text evidence="1">The sequence shown here is derived from an EMBL/GenBank/DDBJ whole genome shotgun (WGS) entry which is preliminary data.</text>
</comment>
<organism evidence="1 2">
    <name type="scientific">Mucuna pruriens</name>
    <name type="common">Velvet bean</name>
    <name type="synonym">Dolichos pruriens</name>
    <dbReference type="NCBI Taxonomy" id="157652"/>
    <lineage>
        <taxon>Eukaryota</taxon>
        <taxon>Viridiplantae</taxon>
        <taxon>Streptophyta</taxon>
        <taxon>Embryophyta</taxon>
        <taxon>Tracheophyta</taxon>
        <taxon>Spermatophyta</taxon>
        <taxon>Magnoliopsida</taxon>
        <taxon>eudicotyledons</taxon>
        <taxon>Gunneridae</taxon>
        <taxon>Pentapetalae</taxon>
        <taxon>rosids</taxon>
        <taxon>fabids</taxon>
        <taxon>Fabales</taxon>
        <taxon>Fabaceae</taxon>
        <taxon>Papilionoideae</taxon>
        <taxon>50 kb inversion clade</taxon>
        <taxon>NPAAA clade</taxon>
        <taxon>indigoferoid/millettioid clade</taxon>
        <taxon>Phaseoleae</taxon>
        <taxon>Mucuna</taxon>
    </lineage>
</organism>